<accession>A0ABD0L7G3</accession>
<dbReference type="CDD" id="cd00154">
    <property type="entry name" value="Rab"/>
    <property type="match status" value="1"/>
</dbReference>
<evidence type="ECO:0000256" key="2">
    <source>
        <dbReference type="ARBA" id="ARBA00023134"/>
    </source>
</evidence>
<proteinExistence type="predicted"/>
<organism evidence="7 8">
    <name type="scientific">Batillaria attramentaria</name>
    <dbReference type="NCBI Taxonomy" id="370345"/>
    <lineage>
        <taxon>Eukaryota</taxon>
        <taxon>Metazoa</taxon>
        <taxon>Spiralia</taxon>
        <taxon>Lophotrochozoa</taxon>
        <taxon>Mollusca</taxon>
        <taxon>Gastropoda</taxon>
        <taxon>Caenogastropoda</taxon>
        <taxon>Sorbeoconcha</taxon>
        <taxon>Cerithioidea</taxon>
        <taxon>Batillariidae</taxon>
        <taxon>Batillaria</taxon>
    </lineage>
</organism>
<dbReference type="GO" id="GO:0005634">
    <property type="term" value="C:nucleus"/>
    <property type="evidence" value="ECO:0007669"/>
    <property type="project" value="UniProtKB-SubCell"/>
</dbReference>
<dbReference type="Gene3D" id="1.10.10.60">
    <property type="entry name" value="Homeodomain-like"/>
    <property type="match status" value="1"/>
</dbReference>
<dbReference type="Pfam" id="PF00046">
    <property type="entry name" value="Homeodomain"/>
    <property type="match status" value="1"/>
</dbReference>
<dbReference type="PROSITE" id="PS50071">
    <property type="entry name" value="HOMEOBOX_2"/>
    <property type="match status" value="1"/>
</dbReference>
<dbReference type="Proteomes" id="UP001519460">
    <property type="component" value="Unassembled WGS sequence"/>
</dbReference>
<keyword evidence="3 4" id="KW-0539">Nucleus</keyword>
<protein>
    <recommendedName>
        <fullName evidence="6">Homeobox domain-containing protein</fullName>
    </recommendedName>
</protein>
<dbReference type="AlphaFoldDB" id="A0ABD0L7G3"/>
<dbReference type="InterPro" id="IPR027417">
    <property type="entry name" value="P-loop_NTPase"/>
</dbReference>
<evidence type="ECO:0000259" key="6">
    <source>
        <dbReference type="PROSITE" id="PS50071"/>
    </source>
</evidence>
<dbReference type="GO" id="GO:0005525">
    <property type="term" value="F:GTP binding"/>
    <property type="evidence" value="ECO:0007669"/>
    <property type="project" value="UniProtKB-KW"/>
</dbReference>
<comment type="subcellular location">
    <subcellularLocation>
        <location evidence="3 4">Nucleus</location>
    </subcellularLocation>
</comment>
<dbReference type="SMART" id="SM00174">
    <property type="entry name" value="RHO"/>
    <property type="match status" value="1"/>
</dbReference>
<dbReference type="SMART" id="SM00173">
    <property type="entry name" value="RAS"/>
    <property type="match status" value="1"/>
</dbReference>
<feature type="compositionally biased region" description="Low complexity" evidence="5">
    <location>
        <begin position="38"/>
        <end position="56"/>
    </location>
</feature>
<gene>
    <name evidence="7" type="ORF">BaRGS_00013590</name>
</gene>
<evidence type="ECO:0000256" key="4">
    <source>
        <dbReference type="RuleBase" id="RU000682"/>
    </source>
</evidence>
<keyword evidence="1" id="KW-0547">Nucleotide-binding</keyword>
<feature type="non-terminal residue" evidence="7">
    <location>
        <position position="311"/>
    </location>
</feature>
<dbReference type="SUPFAM" id="SSF46689">
    <property type="entry name" value="Homeodomain-like"/>
    <property type="match status" value="1"/>
</dbReference>
<dbReference type="CDD" id="cd00086">
    <property type="entry name" value="homeodomain"/>
    <property type="match status" value="1"/>
</dbReference>
<evidence type="ECO:0000313" key="7">
    <source>
        <dbReference type="EMBL" id="KAK7495180.1"/>
    </source>
</evidence>
<dbReference type="PROSITE" id="PS51420">
    <property type="entry name" value="RHO"/>
    <property type="match status" value="1"/>
</dbReference>
<dbReference type="Gene3D" id="3.40.50.300">
    <property type="entry name" value="P-loop containing nucleotide triphosphate hydrolases"/>
    <property type="match status" value="1"/>
</dbReference>
<evidence type="ECO:0000256" key="5">
    <source>
        <dbReference type="SAM" id="MobiDB-lite"/>
    </source>
</evidence>
<evidence type="ECO:0000256" key="1">
    <source>
        <dbReference type="ARBA" id="ARBA00022741"/>
    </source>
</evidence>
<dbReference type="InterPro" id="IPR009057">
    <property type="entry name" value="Homeodomain-like_sf"/>
</dbReference>
<feature type="compositionally biased region" description="Polar residues" evidence="5">
    <location>
        <begin position="18"/>
        <end position="37"/>
    </location>
</feature>
<dbReference type="InterPro" id="IPR001356">
    <property type="entry name" value="HD"/>
</dbReference>
<reference evidence="7 8" key="1">
    <citation type="journal article" date="2023" name="Sci. Data">
        <title>Genome assembly of the Korean intertidal mud-creeper Batillaria attramentaria.</title>
        <authorList>
            <person name="Patra A.K."/>
            <person name="Ho P.T."/>
            <person name="Jun S."/>
            <person name="Lee S.J."/>
            <person name="Kim Y."/>
            <person name="Won Y.J."/>
        </authorList>
    </citation>
    <scope>NUCLEOTIDE SEQUENCE [LARGE SCALE GENOMIC DNA]</scope>
    <source>
        <strain evidence="7">Wonlab-2016</strain>
    </source>
</reference>
<dbReference type="EMBL" id="JACVVK020000077">
    <property type="protein sequence ID" value="KAK7495180.1"/>
    <property type="molecule type" value="Genomic_DNA"/>
</dbReference>
<dbReference type="Pfam" id="PF00071">
    <property type="entry name" value="Ras"/>
    <property type="match status" value="1"/>
</dbReference>
<keyword evidence="8" id="KW-1185">Reference proteome</keyword>
<dbReference type="InterPro" id="IPR001806">
    <property type="entry name" value="Small_GTPase"/>
</dbReference>
<sequence length="311" mass="34867">MRQTMAEQDSGHTDLTHAPSSGSTPTLSANQRSTTARSANQHSTAAQQSANQQSSHPGPTGHAHLLKYVITGDSSVGKSALLHRYVNNQFSEEYLLTIGVDFAAKTFLWPNGDEVKLQIWDTAGQERYRSLTANYFRGSLGAIVVYDVTRRETADHVTQWVDEVERYASNDVVIVVVGTKSDLKDKAEDYVRTDDVKNYDSLKDKVEGFFEVSGKTGEGVEEVFQRVTDVVVARKLERESSVKGATVKLRKKDGDGCTATKKCKTRTNDKYRVVYSDHQRPELEKEFHFSHYITIRRKAEVAQQLGLSERQ</sequence>
<feature type="region of interest" description="Disordered" evidence="5">
    <location>
        <begin position="1"/>
        <end position="63"/>
    </location>
</feature>
<name>A0ABD0L7G3_9CAEN</name>
<keyword evidence="2" id="KW-0342">GTP-binding</keyword>
<dbReference type="NCBIfam" id="TIGR00231">
    <property type="entry name" value="small_GTP"/>
    <property type="match status" value="1"/>
</dbReference>
<keyword evidence="3 4" id="KW-0371">Homeobox</keyword>
<dbReference type="PROSITE" id="PS51419">
    <property type="entry name" value="RAB"/>
    <property type="match status" value="1"/>
</dbReference>
<dbReference type="PROSITE" id="PS51421">
    <property type="entry name" value="RAS"/>
    <property type="match status" value="1"/>
</dbReference>
<dbReference type="SMART" id="SM00389">
    <property type="entry name" value="HOX"/>
    <property type="match status" value="1"/>
</dbReference>
<comment type="caution">
    <text evidence="7">The sequence shown here is derived from an EMBL/GenBank/DDBJ whole genome shotgun (WGS) entry which is preliminary data.</text>
</comment>
<dbReference type="InterPro" id="IPR005225">
    <property type="entry name" value="Small_GTP-bd"/>
</dbReference>
<dbReference type="SMART" id="SM00176">
    <property type="entry name" value="RAN"/>
    <property type="match status" value="1"/>
</dbReference>
<dbReference type="InterPro" id="IPR050227">
    <property type="entry name" value="Rab"/>
</dbReference>
<dbReference type="SUPFAM" id="SSF52540">
    <property type="entry name" value="P-loop containing nucleoside triphosphate hydrolases"/>
    <property type="match status" value="1"/>
</dbReference>
<keyword evidence="3 4" id="KW-0238">DNA-binding</keyword>
<dbReference type="PANTHER" id="PTHR47977">
    <property type="entry name" value="RAS-RELATED PROTEIN RAB"/>
    <property type="match status" value="1"/>
</dbReference>
<evidence type="ECO:0000256" key="3">
    <source>
        <dbReference type="PROSITE-ProRule" id="PRU00108"/>
    </source>
</evidence>
<dbReference type="GO" id="GO:0003677">
    <property type="term" value="F:DNA binding"/>
    <property type="evidence" value="ECO:0007669"/>
    <property type="project" value="UniProtKB-UniRule"/>
</dbReference>
<dbReference type="FunFam" id="3.40.50.300:FF:001204">
    <property type="entry name" value="Small GTP-binding protein, putative"/>
    <property type="match status" value="1"/>
</dbReference>
<dbReference type="PRINTS" id="PR00449">
    <property type="entry name" value="RASTRNSFRMNG"/>
</dbReference>
<evidence type="ECO:0000313" key="8">
    <source>
        <dbReference type="Proteomes" id="UP001519460"/>
    </source>
</evidence>
<feature type="domain" description="Homeobox" evidence="6">
    <location>
        <begin position="266"/>
        <end position="311"/>
    </location>
</feature>
<dbReference type="SMART" id="SM00175">
    <property type="entry name" value="RAB"/>
    <property type="match status" value="1"/>
</dbReference>